<dbReference type="SUPFAM" id="SSF52172">
    <property type="entry name" value="CheY-like"/>
    <property type="match status" value="1"/>
</dbReference>
<dbReference type="Pfam" id="PF03861">
    <property type="entry name" value="ANTAR"/>
    <property type="match status" value="1"/>
</dbReference>
<dbReference type="InterPro" id="IPR012074">
    <property type="entry name" value="GAF_ANTAR"/>
</dbReference>
<dbReference type="InterPro" id="IPR005561">
    <property type="entry name" value="ANTAR"/>
</dbReference>
<evidence type="ECO:0000313" key="6">
    <source>
        <dbReference type="EMBL" id="BBX34629.1"/>
    </source>
</evidence>
<protein>
    <submittedName>
        <fullName evidence="6">Transcriptional regulator</fullName>
    </submittedName>
</protein>
<dbReference type="InterPro" id="IPR036388">
    <property type="entry name" value="WH-like_DNA-bd_sf"/>
</dbReference>
<dbReference type="PIRSF" id="PIRSF036625">
    <property type="entry name" value="GAF_ANTAR"/>
    <property type="match status" value="1"/>
</dbReference>
<keyword evidence="1" id="KW-0808">Transferase</keyword>
<evidence type="ECO:0000256" key="1">
    <source>
        <dbReference type="ARBA" id="ARBA00022679"/>
    </source>
</evidence>
<dbReference type="Gene3D" id="3.30.450.40">
    <property type="match status" value="1"/>
</dbReference>
<keyword evidence="4" id="KW-0804">Transcription</keyword>
<dbReference type="Proteomes" id="UP000465622">
    <property type="component" value="Chromosome"/>
</dbReference>
<organism evidence="6 7">
    <name type="scientific">Mycolicibacterium mageritense</name>
    <name type="common">Mycobacterium mageritense</name>
    <dbReference type="NCBI Taxonomy" id="53462"/>
    <lineage>
        <taxon>Bacteria</taxon>
        <taxon>Bacillati</taxon>
        <taxon>Actinomycetota</taxon>
        <taxon>Actinomycetes</taxon>
        <taxon>Mycobacteriales</taxon>
        <taxon>Mycobacteriaceae</taxon>
        <taxon>Mycolicibacterium</taxon>
    </lineage>
</organism>
<evidence type="ECO:0000256" key="4">
    <source>
        <dbReference type="ARBA" id="ARBA00023163"/>
    </source>
</evidence>
<feature type="domain" description="ANTAR" evidence="5">
    <location>
        <begin position="172"/>
        <end position="233"/>
    </location>
</feature>
<accession>A0ABM7HVK6</accession>
<dbReference type="Pfam" id="PF13185">
    <property type="entry name" value="GAF_2"/>
    <property type="match status" value="1"/>
</dbReference>
<dbReference type="EMBL" id="AP022567">
    <property type="protein sequence ID" value="BBX34629.1"/>
    <property type="molecule type" value="Genomic_DNA"/>
</dbReference>
<name>A0ABM7HVK6_MYCME</name>
<dbReference type="PROSITE" id="PS50921">
    <property type="entry name" value="ANTAR"/>
    <property type="match status" value="1"/>
</dbReference>
<dbReference type="InterPro" id="IPR029016">
    <property type="entry name" value="GAF-like_dom_sf"/>
</dbReference>
<gene>
    <name evidence="6" type="ORF">MMAGJ_39110</name>
</gene>
<dbReference type="RefSeq" id="WP_036429497.1">
    <property type="nucleotide sequence ID" value="NZ_AP022567.1"/>
</dbReference>
<dbReference type="Gene3D" id="1.10.10.10">
    <property type="entry name" value="Winged helix-like DNA-binding domain superfamily/Winged helix DNA-binding domain"/>
    <property type="match status" value="1"/>
</dbReference>
<dbReference type="InterPro" id="IPR003018">
    <property type="entry name" value="GAF"/>
</dbReference>
<proteinExistence type="predicted"/>
<dbReference type="SUPFAM" id="SSF55781">
    <property type="entry name" value="GAF domain-like"/>
    <property type="match status" value="1"/>
</dbReference>
<keyword evidence="2" id="KW-0418">Kinase</keyword>
<keyword evidence="7" id="KW-1185">Reference proteome</keyword>
<keyword evidence="3" id="KW-0805">Transcription regulation</keyword>
<sequence length="239" mass="25666">MTEQPHSAASVTAAEPPTVFTALADIVYQGSDVSQIYATICRAATLMVPGCDHASILLKRKDRYVTVAATDDVARQVDALEKATGDGPCLDAIEEEAAQVESDLAAAQHWPRLAARVVAETPVRAAMGFRLRVADRKVGALNLFSDTRGAFDTTAVDRAIVLVAFASVAVNAAAAGEDVGQLRTALVSNREIGKAIGMLMVLHHLTEDEAFDLLRRTSQRMNIKLAEVARTIVQQHHRP</sequence>
<dbReference type="InterPro" id="IPR011006">
    <property type="entry name" value="CheY-like_superfamily"/>
</dbReference>
<evidence type="ECO:0000259" key="5">
    <source>
        <dbReference type="PROSITE" id="PS50921"/>
    </source>
</evidence>
<evidence type="ECO:0000256" key="2">
    <source>
        <dbReference type="ARBA" id="ARBA00022777"/>
    </source>
</evidence>
<evidence type="ECO:0000313" key="7">
    <source>
        <dbReference type="Proteomes" id="UP000465622"/>
    </source>
</evidence>
<evidence type="ECO:0000256" key="3">
    <source>
        <dbReference type="ARBA" id="ARBA00023015"/>
    </source>
</evidence>
<dbReference type="SMART" id="SM01012">
    <property type="entry name" value="ANTAR"/>
    <property type="match status" value="1"/>
</dbReference>
<reference evidence="6 7" key="1">
    <citation type="journal article" date="2019" name="Emerg. Microbes Infect.">
        <title>Comprehensive subspecies identification of 175 nontuberculous mycobacteria species based on 7547 genomic profiles.</title>
        <authorList>
            <person name="Matsumoto Y."/>
            <person name="Kinjo T."/>
            <person name="Motooka D."/>
            <person name="Nabeya D."/>
            <person name="Jung N."/>
            <person name="Uechi K."/>
            <person name="Horii T."/>
            <person name="Iida T."/>
            <person name="Fujita J."/>
            <person name="Nakamura S."/>
        </authorList>
    </citation>
    <scope>NUCLEOTIDE SEQUENCE [LARGE SCALE GENOMIC DNA]</scope>
    <source>
        <strain evidence="6 7">JCM 12375</strain>
    </source>
</reference>